<evidence type="ECO:0000313" key="3">
    <source>
        <dbReference type="EMBL" id="KAE8291950.1"/>
    </source>
</evidence>
<sequence length="191" mass="21643">MLGFARAVSFSLVGIHLRRDVSGLEVHTLVSDCTSIFNHQEIIITVLRMPFNTLPIMEIFLSILGFGLSIMFCTTFCRACSRLREEAIEREAWRRSEQDGHPPSIYFIPFPGGRSRRDSEDHLRAPRYSQELQSPPRYSMAGYCGPPPSYNELGLKPDDLPPSYTEYNTPVCPITPPPHTDMVQPQAQSQQ</sequence>
<feature type="compositionally biased region" description="Basic and acidic residues" evidence="1">
    <location>
        <begin position="115"/>
        <end position="124"/>
    </location>
</feature>
<keyword evidence="2" id="KW-1133">Transmembrane helix</keyword>
<gene>
    <name evidence="3" type="ORF">D5F01_LYC09311</name>
</gene>
<proteinExistence type="predicted"/>
<dbReference type="EMBL" id="REGW02000009">
    <property type="protein sequence ID" value="KAE8291950.1"/>
    <property type="molecule type" value="Genomic_DNA"/>
</dbReference>
<protein>
    <submittedName>
        <fullName evidence="3">Uncharacterized protein</fullName>
    </submittedName>
</protein>
<feature type="transmembrane region" description="Helical" evidence="2">
    <location>
        <begin position="59"/>
        <end position="80"/>
    </location>
</feature>
<evidence type="ECO:0000256" key="2">
    <source>
        <dbReference type="SAM" id="Phobius"/>
    </source>
</evidence>
<feature type="region of interest" description="Disordered" evidence="1">
    <location>
        <begin position="110"/>
        <end position="191"/>
    </location>
</feature>
<evidence type="ECO:0000313" key="4">
    <source>
        <dbReference type="Proteomes" id="UP000424527"/>
    </source>
</evidence>
<dbReference type="AlphaFoldDB" id="A0A6G0IKJ7"/>
<evidence type="ECO:0000256" key="1">
    <source>
        <dbReference type="SAM" id="MobiDB-lite"/>
    </source>
</evidence>
<keyword evidence="2" id="KW-0472">Membrane</keyword>
<reference evidence="3 4" key="1">
    <citation type="submission" date="2019-07" db="EMBL/GenBank/DDBJ databases">
        <title>Chromosome genome assembly for large yellow croaker.</title>
        <authorList>
            <person name="Xiao S."/>
        </authorList>
    </citation>
    <scope>NUCLEOTIDE SEQUENCE [LARGE SCALE GENOMIC DNA]</scope>
    <source>
        <strain evidence="3">JMULYC20181020</strain>
        <tissue evidence="3">Muscle</tissue>
    </source>
</reference>
<comment type="caution">
    <text evidence="3">The sequence shown here is derived from an EMBL/GenBank/DDBJ whole genome shotgun (WGS) entry which is preliminary data.</text>
</comment>
<accession>A0A6G0IKJ7</accession>
<name>A0A6G0IKJ7_LARCR</name>
<organism evidence="3 4">
    <name type="scientific">Larimichthys crocea</name>
    <name type="common">Large yellow croaker</name>
    <name type="synonym">Pseudosciaena crocea</name>
    <dbReference type="NCBI Taxonomy" id="215358"/>
    <lineage>
        <taxon>Eukaryota</taxon>
        <taxon>Metazoa</taxon>
        <taxon>Chordata</taxon>
        <taxon>Craniata</taxon>
        <taxon>Vertebrata</taxon>
        <taxon>Euteleostomi</taxon>
        <taxon>Actinopterygii</taxon>
        <taxon>Neopterygii</taxon>
        <taxon>Teleostei</taxon>
        <taxon>Neoteleostei</taxon>
        <taxon>Acanthomorphata</taxon>
        <taxon>Eupercaria</taxon>
        <taxon>Sciaenidae</taxon>
        <taxon>Larimichthys</taxon>
    </lineage>
</organism>
<keyword evidence="4" id="KW-1185">Reference proteome</keyword>
<keyword evidence="2" id="KW-0812">Transmembrane</keyword>
<dbReference type="Proteomes" id="UP000424527">
    <property type="component" value="Unassembled WGS sequence"/>
</dbReference>